<dbReference type="RefSeq" id="WP_350351935.1">
    <property type="nucleotide sequence ID" value="NZ_CP158357.1"/>
</dbReference>
<evidence type="ECO:0000313" key="1">
    <source>
        <dbReference type="EMBL" id="XBX78708.1"/>
    </source>
</evidence>
<name>A0AAU7VWG3_9MICO</name>
<proteinExistence type="predicted"/>
<organism evidence="1">
    <name type="scientific">Microbacterium sp. A8/3-1</name>
    <dbReference type="NCBI Taxonomy" id="3160749"/>
    <lineage>
        <taxon>Bacteria</taxon>
        <taxon>Bacillati</taxon>
        <taxon>Actinomycetota</taxon>
        <taxon>Actinomycetes</taxon>
        <taxon>Micrococcales</taxon>
        <taxon>Microbacteriaceae</taxon>
        <taxon>Microbacterium</taxon>
    </lineage>
</organism>
<dbReference type="EMBL" id="CP158357">
    <property type="protein sequence ID" value="XBX78708.1"/>
    <property type="molecule type" value="Genomic_DNA"/>
</dbReference>
<reference evidence="1" key="1">
    <citation type="submission" date="2024-06" db="EMBL/GenBank/DDBJ databases">
        <title>Draft genome sequence of Microbacterium sp. strain A8/3-1, isolated from Oxytropis tragacanthoides Fisch. ex DC. Root nodules in the Altai region of Russia.</title>
        <authorList>
            <person name="Sazanova A."/>
            <person name="Guro P."/>
            <person name="Kuznetsova I."/>
            <person name="Belimov A."/>
            <person name="Safronova V."/>
        </authorList>
    </citation>
    <scope>NUCLEOTIDE SEQUENCE</scope>
    <source>
        <strain evidence="1">A8/3-1</strain>
    </source>
</reference>
<protein>
    <submittedName>
        <fullName evidence="1">Uncharacterized protein</fullName>
    </submittedName>
</protein>
<gene>
    <name evidence="1" type="ORF">ABS642_01050</name>
</gene>
<dbReference type="AlphaFoldDB" id="A0AAU7VWG3"/>
<sequence>MGTVSQYKALLSLRERADEDMTDLEQAEFKNLVLHQWSHGDVSSEFDRLNKKLPATPHQMVKVGELELQAYGAPLSAGTLISYFDADKKIKNLLLFMKKRAALAQDASDPLDLEAQAQHLEFMAEALRRRAAMTEAQRHDADTWYLEPETA</sequence>
<accession>A0AAU7VWG3</accession>